<feature type="domain" description="Chalcone isomerase" evidence="1">
    <location>
        <begin position="72"/>
        <end position="187"/>
    </location>
</feature>
<keyword evidence="3" id="KW-1185">Reference proteome</keyword>
<dbReference type="Proteomes" id="UP000471751">
    <property type="component" value="Unassembled WGS sequence"/>
</dbReference>
<evidence type="ECO:0000313" key="2">
    <source>
        <dbReference type="EMBL" id="NES09779.1"/>
    </source>
</evidence>
<dbReference type="RefSeq" id="WP_163934777.1">
    <property type="nucleotide sequence ID" value="NZ_BMQU01000016.1"/>
</dbReference>
<name>A0A6I5RQ32_9PSED</name>
<reference evidence="2 3" key="1">
    <citation type="submission" date="2020-02" db="EMBL/GenBank/DDBJ databases">
        <title>Broccoli isolated Pseudomonas sp.</title>
        <authorList>
            <person name="Fujikawa T."/>
            <person name="Sawada H."/>
        </authorList>
    </citation>
    <scope>NUCLEOTIDE SEQUENCE [LARGE SCALE GENOMIC DNA]</scope>
    <source>
        <strain evidence="2 3">JCM 32154</strain>
    </source>
</reference>
<proteinExistence type="predicted"/>
<organism evidence="2 3">
    <name type="scientific">Pseudomonas laurentiana</name>
    <dbReference type="NCBI Taxonomy" id="2364649"/>
    <lineage>
        <taxon>Bacteria</taxon>
        <taxon>Pseudomonadati</taxon>
        <taxon>Pseudomonadota</taxon>
        <taxon>Gammaproteobacteria</taxon>
        <taxon>Pseudomonadales</taxon>
        <taxon>Pseudomonadaceae</taxon>
        <taxon>Pseudomonas</taxon>
    </lineage>
</organism>
<comment type="caution">
    <text evidence="2">The sequence shown here is derived from an EMBL/GenBank/DDBJ whole genome shotgun (WGS) entry which is preliminary data.</text>
</comment>
<dbReference type="EMBL" id="JAAHBT010000074">
    <property type="protein sequence ID" value="NES09779.1"/>
    <property type="molecule type" value="Genomic_DNA"/>
</dbReference>
<sequence length="189" mass="21441">MDRPSLPLLRHSLTRLVERRTLGVLFSALLLCSPGAFASWQALLPGGHLIGSAEFRLYGFRVYSANLWGASAQLDYQQPFALELTYHRSISRAQLVDASVDEIRRLRGRAVDDAQLKVWQAQMARAFVDVEPGQRIIGVFLPGAGARFYVDDRLHYEVVDPAFSRAFFDIWFDPRTRNPELRQHLLGGK</sequence>
<dbReference type="Pfam" id="PF16036">
    <property type="entry name" value="Chalcone_3"/>
    <property type="match status" value="1"/>
</dbReference>
<dbReference type="InterPro" id="IPR016087">
    <property type="entry name" value="Chalcone_isomerase"/>
</dbReference>
<evidence type="ECO:0000313" key="3">
    <source>
        <dbReference type="Proteomes" id="UP000471751"/>
    </source>
</evidence>
<gene>
    <name evidence="2" type="ORF">G3O07_08595</name>
</gene>
<accession>A0A6I5RQ32</accession>
<evidence type="ECO:0000259" key="1">
    <source>
        <dbReference type="Pfam" id="PF16036"/>
    </source>
</evidence>
<protein>
    <recommendedName>
        <fullName evidence="1">Chalcone isomerase domain-containing protein</fullName>
    </recommendedName>
</protein>
<dbReference type="AlphaFoldDB" id="A0A6I5RQ32"/>